<dbReference type="EMBL" id="ATJV01000050">
    <property type="protein sequence ID" value="EPZ15759.1"/>
    <property type="molecule type" value="Genomic_DNA"/>
</dbReference>
<keyword evidence="2" id="KW-1185">Reference proteome</keyword>
<evidence type="ECO:0000313" key="2">
    <source>
        <dbReference type="Proteomes" id="UP000015455"/>
    </source>
</evidence>
<organism evidence="1 2">
    <name type="scientific">Thauera terpenica 58Eu</name>
    <dbReference type="NCBI Taxonomy" id="1348657"/>
    <lineage>
        <taxon>Bacteria</taxon>
        <taxon>Pseudomonadati</taxon>
        <taxon>Pseudomonadota</taxon>
        <taxon>Betaproteobacteria</taxon>
        <taxon>Rhodocyclales</taxon>
        <taxon>Zoogloeaceae</taxon>
        <taxon>Thauera</taxon>
    </lineage>
</organism>
<protein>
    <submittedName>
        <fullName evidence="1">Uncharacterized protein</fullName>
    </submittedName>
</protein>
<dbReference type="AlphaFoldDB" id="T0ASD4"/>
<name>T0ASD4_9RHOO</name>
<sequence length="136" mass="14267">MNNLHTLQGRRNGGASVDRGAVLDHRQAKARALAVLGGGDPLIASRDAFDALAARNRELLDGGEDAIREALADQVAILEAVVAGFSYQAAVARHKDDARQLAGVAIRASSTLVQVLGALHRVTEDRRNGNAIEAAP</sequence>
<comment type="caution">
    <text evidence="1">The sequence shown here is derived from an EMBL/GenBank/DDBJ whole genome shotgun (WGS) entry which is preliminary data.</text>
</comment>
<gene>
    <name evidence="1" type="ORF">M622_14180</name>
</gene>
<proteinExistence type="predicted"/>
<evidence type="ECO:0000313" key="1">
    <source>
        <dbReference type="EMBL" id="EPZ15759.1"/>
    </source>
</evidence>
<accession>T0ASD4</accession>
<dbReference type="OrthoDB" id="8526199at2"/>
<dbReference type="RefSeq" id="WP_021249141.1">
    <property type="nucleotide sequence ID" value="NZ_ATJV01000050.1"/>
</dbReference>
<dbReference type="Proteomes" id="UP000015455">
    <property type="component" value="Unassembled WGS sequence"/>
</dbReference>
<reference evidence="1 2" key="1">
    <citation type="submission" date="2013-06" db="EMBL/GenBank/DDBJ databases">
        <title>Draft genome sequence of Thauera terpenica.</title>
        <authorList>
            <person name="Liu B."/>
            <person name="Frostegard A.H."/>
            <person name="Shapleigh J.P."/>
        </authorList>
    </citation>
    <scope>NUCLEOTIDE SEQUENCE [LARGE SCALE GENOMIC DNA]</scope>
    <source>
        <strain evidence="1 2">58Eu</strain>
    </source>
</reference>